<evidence type="ECO:0000256" key="4">
    <source>
        <dbReference type="ARBA" id="ARBA00022777"/>
    </source>
</evidence>
<comment type="caution">
    <text evidence="6">The sequence shown here is derived from an EMBL/GenBank/DDBJ whole genome shotgun (WGS) entry which is preliminary data.</text>
</comment>
<accession>A0AAN9G5U0</accession>
<dbReference type="CDD" id="cd22979">
    <property type="entry name" value="DD_AK8"/>
    <property type="match status" value="1"/>
</dbReference>
<evidence type="ECO:0000256" key="3">
    <source>
        <dbReference type="ARBA" id="ARBA00022741"/>
    </source>
</evidence>
<dbReference type="PANTHER" id="PTHR23359">
    <property type="entry name" value="NUCLEOTIDE KINASE"/>
    <property type="match status" value="1"/>
</dbReference>
<evidence type="ECO:0008006" key="8">
    <source>
        <dbReference type="Google" id="ProtNLM"/>
    </source>
</evidence>
<dbReference type="Gene3D" id="1.20.890.10">
    <property type="entry name" value="cAMP-dependent protein kinase regulatory subunit, dimerization-anchoring domain"/>
    <property type="match status" value="1"/>
</dbReference>
<proteinExistence type="inferred from homology"/>
<dbReference type="HAMAP" id="MF_00235">
    <property type="entry name" value="Adenylate_kinase_Adk"/>
    <property type="match status" value="1"/>
</dbReference>
<keyword evidence="4 5" id="KW-0418">Kinase</keyword>
<evidence type="ECO:0000256" key="1">
    <source>
        <dbReference type="ARBA" id="ARBA00007220"/>
    </source>
</evidence>
<dbReference type="Proteomes" id="UP001374579">
    <property type="component" value="Unassembled WGS sequence"/>
</dbReference>
<dbReference type="Pfam" id="PF00406">
    <property type="entry name" value="ADK"/>
    <property type="match status" value="2"/>
</dbReference>
<protein>
    <recommendedName>
        <fullName evidence="8">Adenylate kinase</fullName>
    </recommendedName>
</protein>
<dbReference type="InterPro" id="IPR027417">
    <property type="entry name" value="P-loop_NTPase"/>
</dbReference>
<sequence length="478" mass="54097">MDQTKRPLHIPPEFAMYAEKHGLFDMYKQLIEQLIINRPEDPIAFLVDLLNRDTLDVPQIMILGPPAAGKRSISKMVATKLRCTHLTPENLVQEADPKLRDQIEDLMAKKATVPTEMWVSALKERMKMFDCVKKGWVLEGFPQTREQALALQELGIYPKHCVVLDAPDTVLIERAAGKRVDPKTGDVYHTTFEWPSSAEIQGRLEEGKGQNEPEMVEKLVEYHRHSDAIGRCFASSIKVINADQPKADVFSQALAFLQSQPRSNSPQTPRIVLLGPTGSGKGVQASLLANKYNIVKVSCGQLIKQAITQETKAGLAAKPYVEKDRMMPDGIVLNILKERLCQLDCQTRGWVLSGYPRTREQAEQLGKAGLAPNRVFFLEVPNDSVIERLTQRATDPVTGERYHMLYNPPPTQEVKARLDRHPQDQEEAVRKRLAQYHAYVEEISDYYLDAQHVIADQDPHTVFECLESMTVKPLPKRY</sequence>
<dbReference type="GO" id="GO:0004017">
    <property type="term" value="F:AMP kinase activity"/>
    <property type="evidence" value="ECO:0007669"/>
    <property type="project" value="InterPro"/>
</dbReference>
<organism evidence="6 7">
    <name type="scientific">Littorina saxatilis</name>
    <dbReference type="NCBI Taxonomy" id="31220"/>
    <lineage>
        <taxon>Eukaryota</taxon>
        <taxon>Metazoa</taxon>
        <taxon>Spiralia</taxon>
        <taxon>Lophotrochozoa</taxon>
        <taxon>Mollusca</taxon>
        <taxon>Gastropoda</taxon>
        <taxon>Caenogastropoda</taxon>
        <taxon>Littorinimorpha</taxon>
        <taxon>Littorinoidea</taxon>
        <taxon>Littorinidae</taxon>
        <taxon>Littorina</taxon>
    </lineage>
</organism>
<evidence type="ECO:0000256" key="2">
    <source>
        <dbReference type="ARBA" id="ARBA00022679"/>
    </source>
</evidence>
<evidence type="ECO:0000256" key="5">
    <source>
        <dbReference type="RuleBase" id="RU003330"/>
    </source>
</evidence>
<dbReference type="Gene3D" id="3.40.50.300">
    <property type="entry name" value="P-loop containing nucleotide triphosphate hydrolases"/>
    <property type="match status" value="2"/>
</dbReference>
<dbReference type="SUPFAM" id="SSF47391">
    <property type="entry name" value="Dimerization-anchoring domain of cAMP-dependent PK regulatory subunit"/>
    <property type="match status" value="1"/>
</dbReference>
<dbReference type="EMBL" id="JBAMIC010000018">
    <property type="protein sequence ID" value="KAK7094985.1"/>
    <property type="molecule type" value="Genomic_DNA"/>
</dbReference>
<evidence type="ECO:0000313" key="6">
    <source>
        <dbReference type="EMBL" id="KAK7094985.1"/>
    </source>
</evidence>
<keyword evidence="2 5" id="KW-0808">Transferase</keyword>
<dbReference type="PRINTS" id="PR00094">
    <property type="entry name" value="ADENYLTKNASE"/>
</dbReference>
<evidence type="ECO:0000313" key="7">
    <source>
        <dbReference type="Proteomes" id="UP001374579"/>
    </source>
</evidence>
<dbReference type="SUPFAM" id="SSF52540">
    <property type="entry name" value="P-loop containing nucleoside triphosphate hydrolases"/>
    <property type="match status" value="2"/>
</dbReference>
<name>A0AAN9G5U0_9CAEN</name>
<dbReference type="InterPro" id="IPR036193">
    <property type="entry name" value="ADK_active_lid_dom_sf"/>
</dbReference>
<dbReference type="AlphaFoldDB" id="A0AAN9G5U0"/>
<dbReference type="GO" id="GO:0005524">
    <property type="term" value="F:ATP binding"/>
    <property type="evidence" value="ECO:0007669"/>
    <property type="project" value="InterPro"/>
</dbReference>
<dbReference type="CDD" id="cd01428">
    <property type="entry name" value="ADK"/>
    <property type="match status" value="2"/>
</dbReference>
<comment type="similarity">
    <text evidence="1 5">Belongs to the adenylate kinase family.</text>
</comment>
<reference evidence="6 7" key="1">
    <citation type="submission" date="2024-02" db="EMBL/GenBank/DDBJ databases">
        <title>Chromosome-scale genome assembly of the rough periwinkle Littorina saxatilis.</title>
        <authorList>
            <person name="De Jode A."/>
            <person name="Faria R."/>
            <person name="Formenti G."/>
            <person name="Sims Y."/>
            <person name="Smith T.P."/>
            <person name="Tracey A."/>
            <person name="Wood J.M.D."/>
            <person name="Zagrodzka Z.B."/>
            <person name="Johannesson K."/>
            <person name="Butlin R.K."/>
            <person name="Leder E.H."/>
        </authorList>
    </citation>
    <scope>NUCLEOTIDE SEQUENCE [LARGE SCALE GENOMIC DNA]</scope>
    <source>
        <strain evidence="6">Snail1</strain>
        <tissue evidence="6">Muscle</tissue>
    </source>
</reference>
<dbReference type="InterPro" id="IPR000850">
    <property type="entry name" value="Adenylat/UMP-CMP_kin"/>
</dbReference>
<gene>
    <name evidence="6" type="ORF">V1264_006455</name>
</gene>
<dbReference type="SUPFAM" id="SSF57774">
    <property type="entry name" value="Microbial and mitochondrial ADK, insert 'zinc finger' domain"/>
    <property type="match status" value="2"/>
</dbReference>
<keyword evidence="3" id="KW-0547">Nucleotide-binding</keyword>
<keyword evidence="7" id="KW-1185">Reference proteome</keyword>